<dbReference type="SUPFAM" id="SSF53850">
    <property type="entry name" value="Periplasmic binding protein-like II"/>
    <property type="match status" value="1"/>
</dbReference>
<gene>
    <name evidence="1" type="ORF">KKC1_32170</name>
</gene>
<accession>A0A1Z5HXN6</accession>
<reference evidence="2" key="1">
    <citation type="journal article" date="2017" name="Appl. Environ. Microbiol.">
        <title>Genomic Analysis of Calderihabitans maritimus KKC1, a Thermophilic, Hydrogenogenic, Carboxydotrophic Bacterium Isolated from Marine Sediment.</title>
        <authorList>
            <person name="Omae K."/>
            <person name="Yoneda Y."/>
            <person name="Fukuyama Y."/>
            <person name="Yoshida T."/>
            <person name="Sako Y."/>
        </authorList>
    </citation>
    <scope>NUCLEOTIDE SEQUENCE [LARGE SCALE GENOMIC DNA]</scope>
    <source>
        <strain evidence="2">KKC1</strain>
    </source>
</reference>
<organism evidence="1 2">
    <name type="scientific">Calderihabitans maritimus</name>
    <dbReference type="NCBI Taxonomy" id="1246530"/>
    <lineage>
        <taxon>Bacteria</taxon>
        <taxon>Bacillati</taxon>
        <taxon>Bacillota</taxon>
        <taxon>Clostridia</taxon>
        <taxon>Neomoorellales</taxon>
        <taxon>Calderihabitantaceae</taxon>
        <taxon>Calderihabitans</taxon>
    </lineage>
</organism>
<dbReference type="Proteomes" id="UP000197032">
    <property type="component" value="Unassembled WGS sequence"/>
</dbReference>
<proteinExistence type="predicted"/>
<dbReference type="AlphaFoldDB" id="A0A1Z5HXN6"/>
<dbReference type="EMBL" id="BDGJ01000197">
    <property type="protein sequence ID" value="GAW94101.1"/>
    <property type="molecule type" value="Genomic_DNA"/>
</dbReference>
<protein>
    <submittedName>
        <fullName evidence="1">Uncharacterized protein</fullName>
    </submittedName>
</protein>
<name>A0A1Z5HXN6_9FIRM</name>
<evidence type="ECO:0000313" key="2">
    <source>
        <dbReference type="Proteomes" id="UP000197032"/>
    </source>
</evidence>
<sequence length="96" mass="11198">MARQDFARRYPVQVEFIRRALVDCRAQAMGNLPDLARRAAKRYPVSPVLLEEYFRALRHEFDGVSRRALLRYYAHAQICGLIPPKVTLRVWGEDPV</sequence>
<dbReference type="Gene3D" id="3.40.190.10">
    <property type="entry name" value="Periplasmic binding protein-like II"/>
    <property type="match status" value="1"/>
</dbReference>
<evidence type="ECO:0000313" key="1">
    <source>
        <dbReference type="EMBL" id="GAW94101.1"/>
    </source>
</evidence>
<comment type="caution">
    <text evidence="1">The sequence shown here is derived from an EMBL/GenBank/DDBJ whole genome shotgun (WGS) entry which is preliminary data.</text>
</comment>
<keyword evidence="2" id="KW-1185">Reference proteome</keyword>